<dbReference type="InterPro" id="IPR011701">
    <property type="entry name" value="MFS"/>
</dbReference>
<feature type="transmembrane region" description="Helical" evidence="5">
    <location>
        <begin position="82"/>
        <end position="103"/>
    </location>
</feature>
<dbReference type="PANTHER" id="PTHR42718">
    <property type="entry name" value="MAJOR FACILITATOR SUPERFAMILY MULTIDRUG TRANSPORTER MFSC"/>
    <property type="match status" value="1"/>
</dbReference>
<feature type="transmembrane region" description="Helical" evidence="5">
    <location>
        <begin position="177"/>
        <end position="198"/>
    </location>
</feature>
<dbReference type="PROSITE" id="PS50850">
    <property type="entry name" value="MFS"/>
    <property type="match status" value="1"/>
</dbReference>
<feature type="transmembrane region" description="Helical" evidence="5">
    <location>
        <begin position="308"/>
        <end position="327"/>
    </location>
</feature>
<dbReference type="InterPro" id="IPR036259">
    <property type="entry name" value="MFS_trans_sf"/>
</dbReference>
<evidence type="ECO:0000313" key="7">
    <source>
        <dbReference type="EMBL" id="GAA1761637.1"/>
    </source>
</evidence>
<dbReference type="InterPro" id="IPR020846">
    <property type="entry name" value="MFS_dom"/>
</dbReference>
<dbReference type="Proteomes" id="UP001501475">
    <property type="component" value="Unassembled WGS sequence"/>
</dbReference>
<dbReference type="PANTHER" id="PTHR42718:SF42">
    <property type="entry name" value="EXPORT PROTEIN"/>
    <property type="match status" value="1"/>
</dbReference>
<proteinExistence type="predicted"/>
<evidence type="ECO:0000256" key="2">
    <source>
        <dbReference type="ARBA" id="ARBA00022692"/>
    </source>
</evidence>
<feature type="transmembrane region" description="Helical" evidence="5">
    <location>
        <begin position="115"/>
        <end position="137"/>
    </location>
</feature>
<gene>
    <name evidence="7" type="ORF">GCM10009810_21340</name>
</gene>
<keyword evidence="2 5" id="KW-0812">Transmembrane</keyword>
<feature type="transmembrane region" description="Helical" evidence="5">
    <location>
        <begin position="244"/>
        <end position="266"/>
    </location>
</feature>
<comment type="caution">
    <text evidence="7">The sequence shown here is derived from an EMBL/GenBank/DDBJ whole genome shotgun (WGS) entry which is preliminary data.</text>
</comment>
<feature type="domain" description="Major facilitator superfamily (MFS) profile" evidence="6">
    <location>
        <begin position="1"/>
        <end position="437"/>
    </location>
</feature>
<keyword evidence="3 5" id="KW-1133">Transmembrane helix</keyword>
<comment type="subcellular location">
    <subcellularLocation>
        <location evidence="1">Cell membrane</location>
        <topology evidence="1">Multi-pass membrane protein</topology>
    </subcellularLocation>
</comment>
<dbReference type="RefSeq" id="WP_425564652.1">
    <property type="nucleotide sequence ID" value="NZ_BAAAPN010000048.1"/>
</dbReference>
<feature type="transmembrane region" description="Helical" evidence="5">
    <location>
        <begin position="278"/>
        <end position="301"/>
    </location>
</feature>
<evidence type="ECO:0000256" key="3">
    <source>
        <dbReference type="ARBA" id="ARBA00022989"/>
    </source>
</evidence>
<keyword evidence="4 5" id="KW-0472">Membrane</keyword>
<feature type="transmembrane region" description="Helical" evidence="5">
    <location>
        <begin position="381"/>
        <end position="399"/>
    </location>
</feature>
<feature type="transmembrane region" description="Helical" evidence="5">
    <location>
        <begin position="411"/>
        <end position="433"/>
    </location>
</feature>
<organism evidence="7 8">
    <name type="scientific">Nostocoides vanveenii</name>
    <dbReference type="NCBI Taxonomy" id="330835"/>
    <lineage>
        <taxon>Bacteria</taxon>
        <taxon>Bacillati</taxon>
        <taxon>Actinomycetota</taxon>
        <taxon>Actinomycetes</taxon>
        <taxon>Micrococcales</taxon>
        <taxon>Intrasporangiaceae</taxon>
        <taxon>Nostocoides</taxon>
    </lineage>
</organism>
<dbReference type="CDD" id="cd17321">
    <property type="entry name" value="MFS_MMR_MDR_like"/>
    <property type="match status" value="1"/>
</dbReference>
<evidence type="ECO:0000256" key="5">
    <source>
        <dbReference type="SAM" id="Phobius"/>
    </source>
</evidence>
<name>A0ABN2KQE8_9MICO</name>
<feature type="transmembrane region" description="Helical" evidence="5">
    <location>
        <begin position="57"/>
        <end position="76"/>
    </location>
</feature>
<feature type="transmembrane region" description="Helical" evidence="5">
    <location>
        <begin position="29"/>
        <end position="48"/>
    </location>
</feature>
<evidence type="ECO:0000256" key="1">
    <source>
        <dbReference type="ARBA" id="ARBA00004651"/>
    </source>
</evidence>
<feature type="transmembrane region" description="Helical" evidence="5">
    <location>
        <begin position="143"/>
        <end position="165"/>
    </location>
</feature>
<dbReference type="Gene3D" id="1.20.1720.10">
    <property type="entry name" value="Multidrug resistance protein D"/>
    <property type="match status" value="1"/>
</dbReference>
<evidence type="ECO:0000259" key="6">
    <source>
        <dbReference type="PROSITE" id="PS50850"/>
    </source>
</evidence>
<feature type="transmembrane region" description="Helical" evidence="5">
    <location>
        <begin position="204"/>
        <end position="223"/>
    </location>
</feature>
<feature type="transmembrane region" description="Helical" evidence="5">
    <location>
        <begin position="333"/>
        <end position="360"/>
    </location>
</feature>
<accession>A0ABN2KQE8</accession>
<dbReference type="EMBL" id="BAAAPN010000048">
    <property type="protein sequence ID" value="GAA1761637.1"/>
    <property type="molecule type" value="Genomic_DNA"/>
</dbReference>
<dbReference type="Gene3D" id="1.20.1250.20">
    <property type="entry name" value="MFS general substrate transporter like domains"/>
    <property type="match status" value="1"/>
</dbReference>
<evidence type="ECO:0000313" key="8">
    <source>
        <dbReference type="Proteomes" id="UP001501475"/>
    </source>
</evidence>
<reference evidence="7 8" key="1">
    <citation type="journal article" date="2019" name="Int. J. Syst. Evol. Microbiol.">
        <title>The Global Catalogue of Microorganisms (GCM) 10K type strain sequencing project: providing services to taxonomists for standard genome sequencing and annotation.</title>
        <authorList>
            <consortium name="The Broad Institute Genomics Platform"/>
            <consortium name="The Broad Institute Genome Sequencing Center for Infectious Disease"/>
            <person name="Wu L."/>
            <person name="Ma J."/>
        </authorList>
    </citation>
    <scope>NUCLEOTIDE SEQUENCE [LARGE SCALE GENOMIC DNA]</scope>
    <source>
        <strain evidence="7 8">JCM 15591</strain>
    </source>
</reference>
<protein>
    <submittedName>
        <fullName evidence="7">MFS transporter</fullName>
    </submittedName>
</protein>
<keyword evidence="8" id="KW-1185">Reference proteome</keyword>
<sequence length="445" mass="44551">MALMDGTVVNIAVRAIGADLVASLAQLQWVVNGYLLTLASLVLVSGALGDLRGRRQLYVVGIAWFALASSACALAPTATALIIARAVQGVGAALLTPGALAVIQSSFVPEDRPAAIGTWAGVSGIATAVGPFVGGFLLDHGGWRGIFAINVPVAAVVIALTLRYVPESRDPEADGRLDLVGAALTVAGLAALTLGLIGSGESSAARTIALCASGFGLLGLFVARERRAPRPLVPLGLFASRVFSAANAMTLLVYGALGAVLFLLTIQLQVSAGFSPLASGLATLPITVALLLLSSRFAALAHRIGPRIPMSAGPILCAVGVVLLAPVGRGTGYWLGVFPGMCVFGLGLAALVSPLTAAVLGAAPDRYAGTASGINNAVARAGSLLAVAALPPLVGLTGTAYDDPAAFTDGYRLACFACAGLLTAGGVVSWLGLGRTAESAISGQI</sequence>
<dbReference type="Pfam" id="PF07690">
    <property type="entry name" value="MFS_1"/>
    <property type="match status" value="1"/>
</dbReference>
<evidence type="ECO:0000256" key="4">
    <source>
        <dbReference type="ARBA" id="ARBA00023136"/>
    </source>
</evidence>
<dbReference type="SUPFAM" id="SSF103473">
    <property type="entry name" value="MFS general substrate transporter"/>
    <property type="match status" value="1"/>
</dbReference>